<sequence length="291" mass="31692">MSVVIEEAAGGRRRSIAPALVGPATILVILVLVIPMAILFRYSLNQFVPGKFMVEAVTVENYVKFFTDAYYLKVLWTTIQVAVACTIISLTLAFPVAYFLARTTSRFKSLLVILAVFPLMVGNVVRAAGWMVVLGNEGVVNALLRWAGVIAEPIKLLYTPTAVVIGIIAVVLPYMILTLQSVLEGIDYSVEEAALNLGAKPSTTFFRIVLPLAMPGVLAGTVLVFILCMNAYATPVLLGGPQFKMMAPALYDQIARSTNWPFGAALAFVLMTTTLTLTILSTIFLQRRIRR</sequence>
<evidence type="ECO:0000256" key="4">
    <source>
        <dbReference type="ARBA" id="ARBA00022475"/>
    </source>
</evidence>
<comment type="similarity">
    <text evidence="2">Belongs to the binding-protein-dependent transport system permease family. CysTW subfamily.</text>
</comment>
<dbReference type="InterPro" id="IPR035906">
    <property type="entry name" value="MetI-like_sf"/>
</dbReference>
<feature type="transmembrane region" description="Helical" evidence="8">
    <location>
        <begin position="260"/>
        <end position="285"/>
    </location>
</feature>
<keyword evidence="7 8" id="KW-0472">Membrane</keyword>
<name>A0A3N1LGI6_9PROT</name>
<dbReference type="PANTHER" id="PTHR42929:SF5">
    <property type="entry name" value="ABC TRANSPORTER PERMEASE PROTEIN"/>
    <property type="match status" value="1"/>
</dbReference>
<keyword evidence="6 8" id="KW-1133">Transmembrane helix</keyword>
<evidence type="ECO:0000313" key="11">
    <source>
        <dbReference type="Proteomes" id="UP000278222"/>
    </source>
</evidence>
<keyword evidence="3 8" id="KW-0813">Transport</keyword>
<dbReference type="AlphaFoldDB" id="A0A3N1LGI6"/>
<evidence type="ECO:0000259" key="9">
    <source>
        <dbReference type="PROSITE" id="PS50928"/>
    </source>
</evidence>
<evidence type="ECO:0000256" key="7">
    <source>
        <dbReference type="ARBA" id="ARBA00023136"/>
    </source>
</evidence>
<feature type="transmembrane region" description="Helical" evidence="8">
    <location>
        <begin position="208"/>
        <end position="233"/>
    </location>
</feature>
<evidence type="ECO:0000256" key="6">
    <source>
        <dbReference type="ARBA" id="ARBA00022989"/>
    </source>
</evidence>
<feature type="transmembrane region" description="Helical" evidence="8">
    <location>
        <begin position="20"/>
        <end position="44"/>
    </location>
</feature>
<proteinExistence type="inferred from homology"/>
<reference evidence="10 11" key="1">
    <citation type="submission" date="2018-11" db="EMBL/GenBank/DDBJ databases">
        <title>Genomic Encyclopedia of Type Strains, Phase IV (KMG-IV): sequencing the most valuable type-strain genomes for metagenomic binning, comparative biology and taxonomic classification.</title>
        <authorList>
            <person name="Goeker M."/>
        </authorList>
    </citation>
    <scope>NUCLEOTIDE SEQUENCE [LARGE SCALE GENOMIC DNA]</scope>
    <source>
        <strain evidence="10 11">DSM 5900</strain>
    </source>
</reference>
<keyword evidence="4" id="KW-1003">Cell membrane</keyword>
<evidence type="ECO:0000256" key="2">
    <source>
        <dbReference type="ARBA" id="ARBA00007069"/>
    </source>
</evidence>
<keyword evidence="5 8" id="KW-0812">Transmembrane</keyword>
<dbReference type="EMBL" id="RJKX01000014">
    <property type="protein sequence ID" value="ROP90522.1"/>
    <property type="molecule type" value="Genomic_DNA"/>
</dbReference>
<dbReference type="GO" id="GO:0005886">
    <property type="term" value="C:plasma membrane"/>
    <property type="evidence" value="ECO:0007669"/>
    <property type="project" value="UniProtKB-SubCell"/>
</dbReference>
<organism evidence="10 11">
    <name type="scientific">Stella humosa</name>
    <dbReference type="NCBI Taxonomy" id="94"/>
    <lineage>
        <taxon>Bacteria</taxon>
        <taxon>Pseudomonadati</taxon>
        <taxon>Pseudomonadota</taxon>
        <taxon>Alphaproteobacteria</taxon>
        <taxon>Rhodospirillales</taxon>
        <taxon>Stellaceae</taxon>
        <taxon>Stella</taxon>
    </lineage>
</organism>
<dbReference type="GO" id="GO:0055085">
    <property type="term" value="P:transmembrane transport"/>
    <property type="evidence" value="ECO:0007669"/>
    <property type="project" value="InterPro"/>
</dbReference>
<dbReference type="PROSITE" id="PS50928">
    <property type="entry name" value="ABC_TM1"/>
    <property type="match status" value="1"/>
</dbReference>
<dbReference type="InterPro" id="IPR000515">
    <property type="entry name" value="MetI-like"/>
</dbReference>
<feature type="domain" description="ABC transmembrane type-1" evidence="9">
    <location>
        <begin position="75"/>
        <end position="281"/>
    </location>
</feature>
<dbReference type="PANTHER" id="PTHR42929">
    <property type="entry name" value="INNER MEMBRANE ABC TRANSPORTER PERMEASE PROTEIN YDCU-RELATED-RELATED"/>
    <property type="match status" value="1"/>
</dbReference>
<keyword evidence="11" id="KW-1185">Reference proteome</keyword>
<accession>A0A3N1LGI6</accession>
<dbReference type="RefSeq" id="WP_245978324.1">
    <property type="nucleotide sequence ID" value="NZ_AP019700.1"/>
</dbReference>
<feature type="transmembrane region" description="Helical" evidence="8">
    <location>
        <begin position="74"/>
        <end position="98"/>
    </location>
</feature>
<evidence type="ECO:0000256" key="1">
    <source>
        <dbReference type="ARBA" id="ARBA00004651"/>
    </source>
</evidence>
<evidence type="ECO:0000256" key="3">
    <source>
        <dbReference type="ARBA" id="ARBA00022448"/>
    </source>
</evidence>
<evidence type="ECO:0000256" key="5">
    <source>
        <dbReference type="ARBA" id="ARBA00022692"/>
    </source>
</evidence>
<dbReference type="SUPFAM" id="SSF161098">
    <property type="entry name" value="MetI-like"/>
    <property type="match status" value="1"/>
</dbReference>
<evidence type="ECO:0000256" key="8">
    <source>
        <dbReference type="RuleBase" id="RU363032"/>
    </source>
</evidence>
<dbReference type="Pfam" id="PF00528">
    <property type="entry name" value="BPD_transp_1"/>
    <property type="match status" value="1"/>
</dbReference>
<protein>
    <submittedName>
        <fullName evidence="10">Putative spermidine/putrescine transport system permease protein</fullName>
    </submittedName>
</protein>
<feature type="transmembrane region" description="Helical" evidence="8">
    <location>
        <begin position="110"/>
        <end position="136"/>
    </location>
</feature>
<dbReference type="CDD" id="cd06261">
    <property type="entry name" value="TM_PBP2"/>
    <property type="match status" value="1"/>
</dbReference>
<comment type="subcellular location">
    <subcellularLocation>
        <location evidence="1 8">Cell membrane</location>
        <topology evidence="1 8">Multi-pass membrane protein</topology>
    </subcellularLocation>
</comment>
<comment type="caution">
    <text evidence="10">The sequence shown here is derived from an EMBL/GenBank/DDBJ whole genome shotgun (WGS) entry which is preliminary data.</text>
</comment>
<feature type="transmembrane region" description="Helical" evidence="8">
    <location>
        <begin position="156"/>
        <end position="177"/>
    </location>
</feature>
<dbReference type="Gene3D" id="1.10.3720.10">
    <property type="entry name" value="MetI-like"/>
    <property type="match status" value="1"/>
</dbReference>
<evidence type="ECO:0000313" key="10">
    <source>
        <dbReference type="EMBL" id="ROP90522.1"/>
    </source>
</evidence>
<gene>
    <name evidence="10" type="ORF">EDC65_2372</name>
</gene>
<dbReference type="Proteomes" id="UP000278222">
    <property type="component" value="Unassembled WGS sequence"/>
</dbReference>